<feature type="transmembrane region" description="Helical" evidence="9">
    <location>
        <begin position="248"/>
        <end position="271"/>
    </location>
</feature>
<feature type="transmembrane region" description="Helical" evidence="9">
    <location>
        <begin position="291"/>
        <end position="312"/>
    </location>
</feature>
<reference evidence="12" key="2">
    <citation type="submission" date="2025-09" db="UniProtKB">
        <authorList>
            <consortium name="Ensembl"/>
        </authorList>
    </citation>
    <scope>IDENTIFICATION</scope>
</reference>
<evidence type="ECO:0000256" key="6">
    <source>
        <dbReference type="ARBA" id="ARBA00023170"/>
    </source>
</evidence>
<evidence type="ECO:0000256" key="4">
    <source>
        <dbReference type="ARBA" id="ARBA00023040"/>
    </source>
</evidence>
<evidence type="ECO:0000256" key="2">
    <source>
        <dbReference type="ARBA" id="ARBA00022692"/>
    </source>
</evidence>
<accession>A0A671RHE7</accession>
<reference evidence="12" key="1">
    <citation type="submission" date="2025-08" db="UniProtKB">
        <authorList>
            <consortium name="Ensembl"/>
        </authorList>
    </citation>
    <scope>IDENTIFICATION</scope>
</reference>
<dbReference type="SUPFAM" id="SSF81321">
    <property type="entry name" value="Family A G protein-coupled receptor-like"/>
    <property type="match status" value="1"/>
</dbReference>
<evidence type="ECO:0000256" key="10">
    <source>
        <dbReference type="SAM" id="SignalP"/>
    </source>
</evidence>
<dbReference type="PANTHER" id="PTHR24232">
    <property type="entry name" value="G-PROTEIN COUPLED RECEPTOR"/>
    <property type="match status" value="1"/>
</dbReference>
<keyword evidence="10" id="KW-0732">Signal</keyword>
<feature type="transmembrane region" description="Helical" evidence="9">
    <location>
        <begin position="160"/>
        <end position="180"/>
    </location>
</feature>
<feature type="transmembrane region" description="Helical" evidence="9">
    <location>
        <begin position="65"/>
        <end position="83"/>
    </location>
</feature>
<dbReference type="InterPro" id="IPR017452">
    <property type="entry name" value="GPCR_Rhodpsn_7TM"/>
</dbReference>
<evidence type="ECO:0000256" key="8">
    <source>
        <dbReference type="ARBA" id="ARBA00023224"/>
    </source>
</evidence>
<dbReference type="Ensembl" id="ENSSANT00000088139.1">
    <property type="protein sequence ID" value="ENSSANP00000082938.1"/>
    <property type="gene ID" value="ENSSANG00000041127.1"/>
</dbReference>
<evidence type="ECO:0000256" key="5">
    <source>
        <dbReference type="ARBA" id="ARBA00023136"/>
    </source>
</evidence>
<keyword evidence="2 9" id="KW-0812">Transmembrane</keyword>
<dbReference type="GO" id="GO:0007200">
    <property type="term" value="P:phospholipase C-activating G protein-coupled receptor signaling pathway"/>
    <property type="evidence" value="ECO:0007669"/>
    <property type="project" value="TreeGrafter"/>
</dbReference>
<sequence length="330" mass="37003">ISFSSLCVFTDGVLACLVAESSVSSFEQTNEPFDYNESSTHTSDDLVLNTFGISDKAVDFLKGLLVTRVMPLFYIFIILISLIQEKKPAVIYMSHLACVDLLFTLLLPLKIHYQLNTSDWVFGEAACHVLSVAYYCYMYCSTLLMMSMSVDRLLEEKPHVCMLMLALAGTVPLLSITQTFKIKDVGITCHDVLYHTQLSAYLFSILSCLYFFLPLVITIVSYSTIIYVLTTKNDHLATSYSDKRRRAVIMTIAVLMVFVVCFAPTSGILLYHCVHLAAGNHSGEENSSYTAYLLAVCLGSSSVLVDPLLYYYGSSQCRKQFWSVLRYTVE</sequence>
<keyword evidence="8" id="KW-0807">Transducer</keyword>
<dbReference type="GO" id="GO:0035025">
    <property type="term" value="P:positive regulation of Rho protein signal transduction"/>
    <property type="evidence" value="ECO:0007669"/>
    <property type="project" value="TreeGrafter"/>
</dbReference>
<dbReference type="AlphaFoldDB" id="A0A671RHE7"/>
<evidence type="ECO:0000259" key="11">
    <source>
        <dbReference type="PROSITE" id="PS50262"/>
    </source>
</evidence>
<feature type="transmembrane region" description="Helical" evidence="9">
    <location>
        <begin position="200"/>
        <end position="228"/>
    </location>
</feature>
<dbReference type="GO" id="GO:0030194">
    <property type="term" value="P:positive regulation of blood coagulation"/>
    <property type="evidence" value="ECO:0007669"/>
    <property type="project" value="TreeGrafter"/>
</dbReference>
<evidence type="ECO:0000256" key="7">
    <source>
        <dbReference type="ARBA" id="ARBA00023180"/>
    </source>
</evidence>
<dbReference type="PROSITE" id="PS50262">
    <property type="entry name" value="G_PROTEIN_RECEP_F1_2"/>
    <property type="match status" value="1"/>
</dbReference>
<proteinExistence type="predicted"/>
<comment type="subcellular location">
    <subcellularLocation>
        <location evidence="1">Membrane</location>
        <topology evidence="1">Multi-pass membrane protein</topology>
    </subcellularLocation>
</comment>
<dbReference type="Pfam" id="PF00001">
    <property type="entry name" value="7tm_1"/>
    <property type="match status" value="2"/>
</dbReference>
<keyword evidence="7" id="KW-0325">Glycoprotein</keyword>
<keyword evidence="5 9" id="KW-0472">Membrane</keyword>
<evidence type="ECO:0000256" key="1">
    <source>
        <dbReference type="ARBA" id="ARBA00004141"/>
    </source>
</evidence>
<evidence type="ECO:0000313" key="13">
    <source>
        <dbReference type="Proteomes" id="UP000472260"/>
    </source>
</evidence>
<feature type="domain" description="G-protein coupled receptors family 1 profile" evidence="11">
    <location>
        <begin position="70"/>
        <end position="310"/>
    </location>
</feature>
<dbReference type="Gene3D" id="1.20.1070.10">
    <property type="entry name" value="Rhodopsin 7-helix transmembrane proteins"/>
    <property type="match status" value="2"/>
</dbReference>
<evidence type="ECO:0000256" key="9">
    <source>
        <dbReference type="SAM" id="Phobius"/>
    </source>
</evidence>
<keyword evidence="4" id="KW-0297">G-protein coupled receptor</keyword>
<dbReference type="InterPro" id="IPR000276">
    <property type="entry name" value="GPCR_Rhodpsn"/>
</dbReference>
<keyword evidence="3 9" id="KW-1133">Transmembrane helix</keyword>
<dbReference type="Proteomes" id="UP000472260">
    <property type="component" value="Unassembled WGS sequence"/>
</dbReference>
<dbReference type="PANTHER" id="PTHR24232:SF20">
    <property type="entry name" value="PROTEINASE-ACTIVATED RECEPTOR 1"/>
    <property type="match status" value="1"/>
</dbReference>
<feature type="transmembrane region" description="Helical" evidence="9">
    <location>
        <begin position="129"/>
        <end position="148"/>
    </location>
</feature>
<feature type="transmembrane region" description="Helical" evidence="9">
    <location>
        <begin position="90"/>
        <end position="109"/>
    </location>
</feature>
<organism evidence="12 13">
    <name type="scientific">Sinocyclocheilus anshuiensis</name>
    <dbReference type="NCBI Taxonomy" id="1608454"/>
    <lineage>
        <taxon>Eukaryota</taxon>
        <taxon>Metazoa</taxon>
        <taxon>Chordata</taxon>
        <taxon>Craniata</taxon>
        <taxon>Vertebrata</taxon>
        <taxon>Euteleostomi</taxon>
        <taxon>Actinopterygii</taxon>
        <taxon>Neopterygii</taxon>
        <taxon>Teleostei</taxon>
        <taxon>Ostariophysi</taxon>
        <taxon>Cypriniformes</taxon>
        <taxon>Cyprinidae</taxon>
        <taxon>Cyprininae</taxon>
        <taxon>Sinocyclocheilus</taxon>
    </lineage>
</organism>
<name>A0A671RHE7_9TELE</name>
<keyword evidence="13" id="KW-1185">Reference proteome</keyword>
<dbReference type="PRINTS" id="PR00237">
    <property type="entry name" value="GPCRRHODOPSN"/>
</dbReference>
<evidence type="ECO:0000256" key="3">
    <source>
        <dbReference type="ARBA" id="ARBA00022989"/>
    </source>
</evidence>
<protein>
    <recommendedName>
        <fullName evidence="11">G-protein coupled receptors family 1 profile domain-containing protein</fullName>
    </recommendedName>
</protein>
<evidence type="ECO:0000313" key="12">
    <source>
        <dbReference type="Ensembl" id="ENSSANP00000082938.1"/>
    </source>
</evidence>
<keyword evidence="6" id="KW-0675">Receptor</keyword>
<feature type="signal peptide" evidence="10">
    <location>
        <begin position="1"/>
        <end position="15"/>
    </location>
</feature>
<feature type="chain" id="PRO_5025403483" description="G-protein coupled receptors family 1 profile domain-containing protein" evidence="10">
    <location>
        <begin position="16"/>
        <end position="330"/>
    </location>
</feature>
<dbReference type="GO" id="GO:0005886">
    <property type="term" value="C:plasma membrane"/>
    <property type="evidence" value="ECO:0007669"/>
    <property type="project" value="TreeGrafter"/>
</dbReference>
<dbReference type="GO" id="GO:0015057">
    <property type="term" value="F:thrombin-activated receptor activity"/>
    <property type="evidence" value="ECO:0007669"/>
    <property type="project" value="TreeGrafter"/>
</dbReference>